<evidence type="ECO:0000256" key="10">
    <source>
        <dbReference type="ARBA" id="ARBA00022777"/>
    </source>
</evidence>
<proteinExistence type="predicted"/>
<evidence type="ECO:0000256" key="7">
    <source>
        <dbReference type="ARBA" id="ARBA00022679"/>
    </source>
</evidence>
<comment type="catalytic activity">
    <reaction evidence="1">
        <text>ATP + protein L-histidine = ADP + protein N-phospho-L-histidine.</text>
        <dbReference type="EC" id="2.7.13.3"/>
    </reaction>
</comment>
<evidence type="ECO:0000256" key="2">
    <source>
        <dbReference type="ARBA" id="ARBA00004651"/>
    </source>
</evidence>
<dbReference type="InterPro" id="IPR050398">
    <property type="entry name" value="HssS/ArlS-like"/>
</dbReference>
<dbReference type="Pfam" id="PF02518">
    <property type="entry name" value="HATPase_c"/>
    <property type="match status" value="1"/>
</dbReference>
<dbReference type="InterPro" id="IPR003661">
    <property type="entry name" value="HisK_dim/P_dom"/>
</dbReference>
<evidence type="ECO:0000256" key="4">
    <source>
        <dbReference type="ARBA" id="ARBA00015735"/>
    </source>
</evidence>
<dbReference type="CDD" id="cd00082">
    <property type="entry name" value="HisKA"/>
    <property type="match status" value="1"/>
</dbReference>
<evidence type="ECO:0000256" key="12">
    <source>
        <dbReference type="ARBA" id="ARBA00022989"/>
    </source>
</evidence>
<dbReference type="GO" id="GO:0016301">
    <property type="term" value="F:kinase activity"/>
    <property type="evidence" value="ECO:0007669"/>
    <property type="project" value="UniProtKB-KW"/>
</dbReference>
<name>A0ABS2PUD2_9STRE</name>
<evidence type="ECO:0000313" key="18">
    <source>
        <dbReference type="EMBL" id="MBM7643668.1"/>
    </source>
</evidence>
<keyword evidence="11" id="KW-0067">ATP-binding</keyword>
<dbReference type="Pfam" id="PF18719">
    <property type="entry name" value="ArlS_N"/>
    <property type="match status" value="1"/>
</dbReference>
<accession>A0ABS2PUD2</accession>
<evidence type="ECO:0000313" key="19">
    <source>
        <dbReference type="Proteomes" id="UP000697472"/>
    </source>
</evidence>
<comment type="caution">
    <text evidence="18">The sequence shown here is derived from an EMBL/GenBank/DDBJ whole genome shotgun (WGS) entry which is preliminary data.</text>
</comment>
<dbReference type="InterPro" id="IPR041610">
    <property type="entry name" value="ArlS_N"/>
</dbReference>
<dbReference type="Pfam" id="PF00672">
    <property type="entry name" value="HAMP"/>
    <property type="match status" value="1"/>
</dbReference>
<feature type="domain" description="Histidine kinase" evidence="16">
    <location>
        <begin position="265"/>
        <end position="485"/>
    </location>
</feature>
<evidence type="ECO:0000256" key="14">
    <source>
        <dbReference type="ARBA" id="ARBA00023136"/>
    </source>
</evidence>
<dbReference type="PANTHER" id="PTHR45528">
    <property type="entry name" value="SENSOR HISTIDINE KINASE CPXA"/>
    <property type="match status" value="1"/>
</dbReference>
<evidence type="ECO:0000256" key="15">
    <source>
        <dbReference type="SAM" id="Phobius"/>
    </source>
</evidence>
<dbReference type="InterPro" id="IPR036890">
    <property type="entry name" value="HATPase_C_sf"/>
</dbReference>
<feature type="domain" description="HAMP" evidence="17">
    <location>
        <begin position="203"/>
        <end position="257"/>
    </location>
</feature>
<dbReference type="PANTHER" id="PTHR45528:SF1">
    <property type="entry name" value="SENSOR HISTIDINE KINASE CPXA"/>
    <property type="match status" value="1"/>
</dbReference>
<comment type="subcellular location">
    <subcellularLocation>
        <location evidence="2">Cell membrane</location>
        <topology evidence="2">Multi-pass membrane protein</topology>
    </subcellularLocation>
</comment>
<dbReference type="Gene3D" id="1.10.287.130">
    <property type="match status" value="1"/>
</dbReference>
<dbReference type="SUPFAM" id="SSF47384">
    <property type="entry name" value="Homodimeric domain of signal transducing histidine kinase"/>
    <property type="match status" value="1"/>
</dbReference>
<feature type="transmembrane region" description="Helical" evidence="15">
    <location>
        <begin position="179"/>
        <end position="198"/>
    </location>
</feature>
<evidence type="ECO:0000256" key="3">
    <source>
        <dbReference type="ARBA" id="ARBA00012438"/>
    </source>
</evidence>
<dbReference type="SMART" id="SM00388">
    <property type="entry name" value="HisKA"/>
    <property type="match status" value="1"/>
</dbReference>
<keyword evidence="9" id="KW-0547">Nucleotide-binding</keyword>
<protein>
    <recommendedName>
        <fullName evidence="4">Signal transduction histidine-protein kinase ArlS</fullName>
        <ecNumber evidence="3">2.7.13.3</ecNumber>
    </recommendedName>
</protein>
<keyword evidence="12 15" id="KW-1133">Transmembrane helix</keyword>
<dbReference type="Gene3D" id="6.10.340.10">
    <property type="match status" value="1"/>
</dbReference>
<evidence type="ECO:0000256" key="6">
    <source>
        <dbReference type="ARBA" id="ARBA00022553"/>
    </source>
</evidence>
<evidence type="ECO:0000256" key="5">
    <source>
        <dbReference type="ARBA" id="ARBA00022475"/>
    </source>
</evidence>
<evidence type="ECO:0000256" key="9">
    <source>
        <dbReference type="ARBA" id="ARBA00022741"/>
    </source>
</evidence>
<keyword evidence="13" id="KW-0902">Two-component regulatory system</keyword>
<dbReference type="CDD" id="cd06225">
    <property type="entry name" value="HAMP"/>
    <property type="match status" value="1"/>
</dbReference>
<keyword evidence="10 18" id="KW-0418">Kinase</keyword>
<dbReference type="EC" id="2.7.13.3" evidence="3"/>
<dbReference type="Proteomes" id="UP000697472">
    <property type="component" value="Unassembled WGS sequence"/>
</dbReference>
<evidence type="ECO:0000259" key="17">
    <source>
        <dbReference type="PROSITE" id="PS50885"/>
    </source>
</evidence>
<evidence type="ECO:0000256" key="8">
    <source>
        <dbReference type="ARBA" id="ARBA00022692"/>
    </source>
</evidence>
<dbReference type="InterPro" id="IPR004358">
    <property type="entry name" value="Sig_transdc_His_kin-like_C"/>
</dbReference>
<dbReference type="InterPro" id="IPR036097">
    <property type="entry name" value="HisK_dim/P_sf"/>
</dbReference>
<keyword evidence="6" id="KW-0597">Phosphoprotein</keyword>
<dbReference type="PROSITE" id="PS50885">
    <property type="entry name" value="HAMP"/>
    <property type="match status" value="1"/>
</dbReference>
<dbReference type="Pfam" id="PF00512">
    <property type="entry name" value="HisKA"/>
    <property type="match status" value="1"/>
</dbReference>
<dbReference type="Gene3D" id="3.30.565.10">
    <property type="entry name" value="Histidine kinase-like ATPase, C-terminal domain"/>
    <property type="match status" value="1"/>
</dbReference>
<dbReference type="InterPro" id="IPR005467">
    <property type="entry name" value="His_kinase_dom"/>
</dbReference>
<dbReference type="InterPro" id="IPR003660">
    <property type="entry name" value="HAMP_dom"/>
</dbReference>
<evidence type="ECO:0000256" key="11">
    <source>
        <dbReference type="ARBA" id="ARBA00022840"/>
    </source>
</evidence>
<reference evidence="18 19" key="1">
    <citation type="submission" date="2021-01" db="EMBL/GenBank/DDBJ databases">
        <title>Genomic Encyclopedia of Type Strains, Phase IV (KMG-IV): sequencing the most valuable type-strain genomes for metagenomic binning, comparative biology and taxonomic classification.</title>
        <authorList>
            <person name="Goeker M."/>
        </authorList>
    </citation>
    <scope>NUCLEOTIDE SEQUENCE [LARGE SCALE GENOMIC DNA]</scope>
    <source>
        <strain evidence="18 19">DSM 27382</strain>
    </source>
</reference>
<keyword evidence="7" id="KW-0808">Transferase</keyword>
<dbReference type="PROSITE" id="PS50109">
    <property type="entry name" value="HIS_KIN"/>
    <property type="match status" value="1"/>
</dbReference>
<dbReference type="PRINTS" id="PR00344">
    <property type="entry name" value="BCTRLSENSOR"/>
</dbReference>
<dbReference type="SUPFAM" id="SSF158472">
    <property type="entry name" value="HAMP domain-like"/>
    <property type="match status" value="1"/>
</dbReference>
<gene>
    <name evidence="18" type="ORF">JOC28_001979</name>
</gene>
<keyword evidence="14 15" id="KW-0472">Membrane</keyword>
<keyword evidence="5" id="KW-1003">Cell membrane</keyword>
<dbReference type="CDD" id="cd00075">
    <property type="entry name" value="HATPase"/>
    <property type="match status" value="1"/>
</dbReference>
<keyword evidence="19" id="KW-1185">Reference proteome</keyword>
<evidence type="ECO:0000256" key="1">
    <source>
        <dbReference type="ARBA" id="ARBA00000085"/>
    </source>
</evidence>
<dbReference type="SMART" id="SM00304">
    <property type="entry name" value="HAMP"/>
    <property type="match status" value="1"/>
</dbReference>
<dbReference type="SMART" id="SM00387">
    <property type="entry name" value="HATPase_c"/>
    <property type="match status" value="1"/>
</dbReference>
<dbReference type="SUPFAM" id="SSF55874">
    <property type="entry name" value="ATPase domain of HSP90 chaperone/DNA topoisomerase II/histidine kinase"/>
    <property type="match status" value="1"/>
</dbReference>
<dbReference type="InterPro" id="IPR003594">
    <property type="entry name" value="HATPase_dom"/>
</dbReference>
<evidence type="ECO:0000259" key="16">
    <source>
        <dbReference type="PROSITE" id="PS50109"/>
    </source>
</evidence>
<dbReference type="RefSeq" id="WP_205010507.1">
    <property type="nucleotide sequence ID" value="NZ_JAFBEH010000063.1"/>
</dbReference>
<feature type="transmembrane region" description="Helical" evidence="15">
    <location>
        <begin position="6"/>
        <end position="28"/>
    </location>
</feature>
<dbReference type="EMBL" id="JAFBEH010000063">
    <property type="protein sequence ID" value="MBM7643668.1"/>
    <property type="molecule type" value="Genomic_DNA"/>
</dbReference>
<evidence type="ECO:0000256" key="13">
    <source>
        <dbReference type="ARBA" id="ARBA00023012"/>
    </source>
</evidence>
<organism evidence="18 19">
    <name type="scientific">Streptococcus loxodontisalivarius</name>
    <dbReference type="NCBI Taxonomy" id="1349415"/>
    <lineage>
        <taxon>Bacteria</taxon>
        <taxon>Bacillati</taxon>
        <taxon>Bacillota</taxon>
        <taxon>Bacilli</taxon>
        <taxon>Lactobacillales</taxon>
        <taxon>Streptococcaceae</taxon>
        <taxon>Streptococcus</taxon>
    </lineage>
</organism>
<keyword evidence="8 15" id="KW-0812">Transmembrane</keyword>
<sequence>MTLVTSGLFFLILLLFSIVMLVSANFLLLDHERSAVTTTIKNVSKRFKGLDSEVTAESILQYLYAPESVTATVTNNLLYEKNISGSRIAISSLLYSNQIVYIYDNSNHLVFTTASSVNEDGESHDKIATKTGVVTMSENQGKRGYYYSLVLKDASGKKKIGYIQIFHNLEFYYTIKDRLFYLLIILVIGTVLLVFLVTTRTIKLFLNPMQDLHEAMTMIAENPMELNVRSKVESGDEIEELSLIFNDMLDKLERQSKLQNQFVSDVSHELRTPIAVIKGHLDLLQRWGKNDPEILDESLEASSYEANRMNLMISEMLDMIRIQGSFESHQNEVSDIKESAHKVLGNFKVLHSEFIFTCEASPNAGYTPAKIYTPHLEQAMTILIDNAVKYSPVNKEITIGLEELEEVYRLSIRDKGEGIAKEDLQHIFERFYRTDKSRNRTSTKSGLGIGLSILQQIIQAYHCRLEVTSEVDKGSVFTLIIPKVVDEPYTN</sequence>